<dbReference type="GO" id="GO:0006210">
    <property type="term" value="P:thymine catabolic process"/>
    <property type="evidence" value="ECO:0007669"/>
    <property type="project" value="TreeGrafter"/>
</dbReference>
<proteinExistence type="predicted"/>
<dbReference type="CDD" id="cd07085">
    <property type="entry name" value="ALDH_F6_MMSDH"/>
    <property type="match status" value="1"/>
</dbReference>
<evidence type="ECO:0000256" key="2">
    <source>
        <dbReference type="ARBA" id="ARBA00023002"/>
    </source>
</evidence>
<dbReference type="Gene3D" id="3.40.309.10">
    <property type="entry name" value="Aldehyde Dehydrogenase, Chain A, domain 2"/>
    <property type="match status" value="1"/>
</dbReference>
<protein>
    <recommendedName>
        <fullName evidence="1">methylmalonate-semialdehyde dehydrogenase (CoA acylating)</fullName>
        <ecNumber evidence="1">1.2.1.27</ecNumber>
    </recommendedName>
</protein>
<dbReference type="PANTHER" id="PTHR43866">
    <property type="entry name" value="MALONATE-SEMIALDEHYDE DEHYDROGENASE"/>
    <property type="match status" value="1"/>
</dbReference>
<reference evidence="5" key="1">
    <citation type="submission" date="2024-07" db="EMBL/GenBank/DDBJ databases">
        <title>Identification and characteristics of a novel species of coltsfoot's symbiotic bacteria.</title>
        <authorList>
            <person name="Juszczyk A."/>
            <person name="Jasielczuk I."/>
            <person name="Gurgul A."/>
            <person name="Rogala M."/>
            <person name="Kowalczyk A."/>
            <person name="Szmatola T."/>
            <person name="Kosecka-Strojek M."/>
            <person name="Arent Z."/>
            <person name="Latowski D."/>
        </authorList>
    </citation>
    <scope>NUCLEOTIDE SEQUENCE</scope>
    <source>
        <strain evidence="5">Hg7Tf</strain>
    </source>
</reference>
<dbReference type="GO" id="GO:0006574">
    <property type="term" value="P:L-valine catabolic process"/>
    <property type="evidence" value="ECO:0007669"/>
    <property type="project" value="TreeGrafter"/>
</dbReference>
<dbReference type="InterPro" id="IPR016162">
    <property type="entry name" value="Ald_DH_N"/>
</dbReference>
<gene>
    <name evidence="5" type="ORF">AB4Y39_25365</name>
</gene>
<dbReference type="FunFam" id="3.40.605.10:FF:000003">
    <property type="entry name" value="Methylmalonate-semialdehyde dehydrogenase [acylating]"/>
    <property type="match status" value="1"/>
</dbReference>
<dbReference type="InterPro" id="IPR016160">
    <property type="entry name" value="Ald_DH_CS_CYS"/>
</dbReference>
<dbReference type="Gene3D" id="3.40.605.10">
    <property type="entry name" value="Aldehyde Dehydrogenase, Chain A, domain 1"/>
    <property type="match status" value="1"/>
</dbReference>
<dbReference type="RefSeq" id="WP_045182707.1">
    <property type="nucleotide sequence ID" value="NZ_CP162607.1"/>
</dbReference>
<evidence type="ECO:0000313" key="5">
    <source>
        <dbReference type="EMBL" id="XDK36983.1"/>
    </source>
</evidence>
<dbReference type="EMBL" id="CP162607">
    <property type="protein sequence ID" value="XDK36983.1"/>
    <property type="molecule type" value="Genomic_DNA"/>
</dbReference>
<dbReference type="InterPro" id="IPR016163">
    <property type="entry name" value="Ald_DH_C"/>
</dbReference>
<dbReference type="EC" id="1.2.1.27" evidence="1"/>
<sequence length="501" mass="53605">MSLTLQHYIDGEQVPGTSQRFADVYDPATGKVGAQVPLATAQEMQRAIAAAQAAFPAWAATPALRRARILSRFKDLLEQNADTLAALITREHGKVHSDALGEVTRGLEVVEFACGAPHLLKGEVSENIGTRIDSYALRQPLGVVAGITPFNFPAMVALWMFPVALACGNTFILKPSERDPSAALFLADLLQEAGLPPGVFNIVHGDKVAVDALLVHPDIQAISFVGSTPIARYIYATGAANGKRVQALGGAKNHMLVMPDADLDKTADALMGAAYGAAGERCMAISIAVAVGDAVADGLVERLAPRVRALKVGPGHDPQSEMGPLISAEHRDRVSSYIASGVEQGAQLLVDGRELQDHRPGYEDGFFLGGSLFDRVGANMRIYQEEIFGPVLGIVRVPDYKTAVALINAHPYGNGTAIFTRDGDSARSFAHEIQVGMVGINVPIPVPMAFHSFGGWKQSLFGDHHMHGPEGVRFYTRLKTITSRWQSGLRDGADFVMPTMQ</sequence>
<dbReference type="InterPro" id="IPR016161">
    <property type="entry name" value="Ald_DH/histidinol_DH"/>
</dbReference>
<dbReference type="Pfam" id="PF00171">
    <property type="entry name" value="Aldedh"/>
    <property type="match status" value="1"/>
</dbReference>
<dbReference type="FunFam" id="3.40.309.10:FF:000002">
    <property type="entry name" value="Methylmalonate-semialdehyde dehydrogenase (Acylating)"/>
    <property type="match status" value="1"/>
</dbReference>
<feature type="domain" description="Aldehyde dehydrogenase" evidence="4">
    <location>
        <begin position="17"/>
        <end position="481"/>
    </location>
</feature>
<name>A0AB39I2U0_9PSED</name>
<dbReference type="SUPFAM" id="SSF53720">
    <property type="entry name" value="ALDH-like"/>
    <property type="match status" value="1"/>
</dbReference>
<dbReference type="AlphaFoldDB" id="A0AB39I2U0"/>
<dbReference type="InterPro" id="IPR015590">
    <property type="entry name" value="Aldehyde_DH_dom"/>
</dbReference>
<dbReference type="GO" id="GO:0004491">
    <property type="term" value="F:methylmalonate-semialdehyde dehydrogenase (acylating, NAD) activity"/>
    <property type="evidence" value="ECO:0007669"/>
    <property type="project" value="UniProtKB-EC"/>
</dbReference>
<keyword evidence="3" id="KW-0520">NAD</keyword>
<dbReference type="NCBIfam" id="TIGR01722">
    <property type="entry name" value="MMSDH"/>
    <property type="match status" value="1"/>
</dbReference>
<dbReference type="PROSITE" id="PS00070">
    <property type="entry name" value="ALDEHYDE_DEHYDR_CYS"/>
    <property type="match status" value="1"/>
</dbReference>
<keyword evidence="2 5" id="KW-0560">Oxidoreductase</keyword>
<dbReference type="InterPro" id="IPR010061">
    <property type="entry name" value="MeMal-semiAld_DH"/>
</dbReference>
<accession>A0AB39I2U0</accession>
<evidence type="ECO:0000259" key="4">
    <source>
        <dbReference type="Pfam" id="PF00171"/>
    </source>
</evidence>
<evidence type="ECO:0000256" key="3">
    <source>
        <dbReference type="ARBA" id="ARBA00023027"/>
    </source>
</evidence>
<dbReference type="PANTHER" id="PTHR43866:SF4">
    <property type="entry name" value="MALONATE-SEMIALDEHYDE DEHYDROGENASE"/>
    <property type="match status" value="1"/>
</dbReference>
<evidence type="ECO:0000256" key="1">
    <source>
        <dbReference type="ARBA" id="ARBA00013048"/>
    </source>
</evidence>
<organism evidence="5">
    <name type="scientific">Pseudomonas sp. Hg7Tf</name>
    <dbReference type="NCBI Taxonomy" id="3236988"/>
    <lineage>
        <taxon>Bacteria</taxon>
        <taxon>Pseudomonadati</taxon>
        <taxon>Pseudomonadota</taxon>
        <taxon>Gammaproteobacteria</taxon>
        <taxon>Pseudomonadales</taxon>
        <taxon>Pseudomonadaceae</taxon>
        <taxon>Pseudomonas</taxon>
    </lineage>
</organism>